<gene>
    <name evidence="2" type="ORF">Glove_126g6</name>
</gene>
<dbReference type="AlphaFoldDB" id="A0A397IYE0"/>
<protein>
    <submittedName>
        <fullName evidence="2">Uncharacterized protein</fullName>
    </submittedName>
</protein>
<dbReference type="OrthoDB" id="2365308at2759"/>
<accession>A0A397IYE0</accession>
<feature type="region of interest" description="Disordered" evidence="1">
    <location>
        <begin position="48"/>
        <end position="96"/>
    </location>
</feature>
<keyword evidence="3" id="KW-1185">Reference proteome</keyword>
<dbReference type="EMBL" id="PQFF01000117">
    <property type="protein sequence ID" value="RHZ81049.1"/>
    <property type="molecule type" value="Genomic_DNA"/>
</dbReference>
<evidence type="ECO:0000313" key="3">
    <source>
        <dbReference type="Proteomes" id="UP000266861"/>
    </source>
</evidence>
<evidence type="ECO:0000313" key="2">
    <source>
        <dbReference type="EMBL" id="RHZ81049.1"/>
    </source>
</evidence>
<name>A0A397IYE0_9GLOM</name>
<organism evidence="2 3">
    <name type="scientific">Diversispora epigaea</name>
    <dbReference type="NCBI Taxonomy" id="1348612"/>
    <lineage>
        <taxon>Eukaryota</taxon>
        <taxon>Fungi</taxon>
        <taxon>Fungi incertae sedis</taxon>
        <taxon>Mucoromycota</taxon>
        <taxon>Glomeromycotina</taxon>
        <taxon>Glomeromycetes</taxon>
        <taxon>Diversisporales</taxon>
        <taxon>Diversisporaceae</taxon>
        <taxon>Diversispora</taxon>
    </lineage>
</organism>
<proteinExistence type="predicted"/>
<feature type="compositionally biased region" description="Acidic residues" evidence="1">
    <location>
        <begin position="68"/>
        <end position="79"/>
    </location>
</feature>
<reference evidence="2 3" key="1">
    <citation type="submission" date="2018-08" db="EMBL/GenBank/DDBJ databases">
        <title>Genome and evolution of the arbuscular mycorrhizal fungus Diversispora epigaea (formerly Glomus versiforme) and its bacterial endosymbionts.</title>
        <authorList>
            <person name="Sun X."/>
            <person name="Fei Z."/>
            <person name="Harrison M."/>
        </authorList>
    </citation>
    <scope>NUCLEOTIDE SEQUENCE [LARGE SCALE GENOMIC DNA]</scope>
    <source>
        <strain evidence="2 3">IT104</strain>
    </source>
</reference>
<feature type="compositionally biased region" description="Low complexity" evidence="1">
    <location>
        <begin position="80"/>
        <end position="96"/>
    </location>
</feature>
<sequence>MKDENKAITTETYMKSFNSESIHMKLLPPEATHINIIESLTEDTPMAEYLSCDDDNDNNNNVDYNNNNDDDDDDDDNDNNDSNNNDDSSNNNNNNYNDDCYEMFEGDLSDVSSCCSDCESLSNNENDTNIDQESSIDVSNLVGFTNLNDTITQAFIYKLKEYQLYKTMAILIKSGKLRLDQNEIPKKVRNMIERKGDNIPELENIREVFYKETEAIKRNWMNN</sequence>
<evidence type="ECO:0000256" key="1">
    <source>
        <dbReference type="SAM" id="MobiDB-lite"/>
    </source>
</evidence>
<comment type="caution">
    <text evidence="2">The sequence shown here is derived from an EMBL/GenBank/DDBJ whole genome shotgun (WGS) entry which is preliminary data.</text>
</comment>
<feature type="compositionally biased region" description="Low complexity" evidence="1">
    <location>
        <begin position="58"/>
        <end position="67"/>
    </location>
</feature>
<dbReference type="Proteomes" id="UP000266861">
    <property type="component" value="Unassembled WGS sequence"/>
</dbReference>